<reference evidence="2 3" key="1">
    <citation type="submission" date="2018-12" db="EMBL/GenBank/DDBJ databases">
        <authorList>
            <person name="Tiukova I."/>
            <person name="Dainat J."/>
        </authorList>
    </citation>
    <scope>NUCLEOTIDE SEQUENCE [LARGE SCALE GENOMIC DNA]</scope>
</reference>
<proteinExistence type="predicted"/>
<dbReference type="InterPro" id="IPR051553">
    <property type="entry name" value="Ran_GTPase-activating"/>
</dbReference>
<dbReference type="Proteomes" id="UP000290900">
    <property type="component" value="Unassembled WGS sequence"/>
</dbReference>
<evidence type="ECO:0000313" key="3">
    <source>
        <dbReference type="Proteomes" id="UP000290900"/>
    </source>
</evidence>
<organism evidence="2 3">
    <name type="scientific">Brettanomyces naardenensis</name>
    <name type="common">Yeast</name>
    <dbReference type="NCBI Taxonomy" id="13370"/>
    <lineage>
        <taxon>Eukaryota</taxon>
        <taxon>Fungi</taxon>
        <taxon>Dikarya</taxon>
        <taxon>Ascomycota</taxon>
        <taxon>Saccharomycotina</taxon>
        <taxon>Pichiomycetes</taxon>
        <taxon>Pichiales</taxon>
        <taxon>Pichiaceae</taxon>
        <taxon>Brettanomyces</taxon>
    </lineage>
</organism>
<dbReference type="InterPro" id="IPR009091">
    <property type="entry name" value="RCC1/BLIP-II"/>
</dbReference>
<dbReference type="Gene3D" id="2.130.10.30">
    <property type="entry name" value="Regulator of chromosome condensation 1/beta-lactamase-inhibitor protein II"/>
    <property type="match status" value="2"/>
</dbReference>
<feature type="repeat" description="RCC1" evidence="1">
    <location>
        <begin position="178"/>
        <end position="233"/>
    </location>
</feature>
<dbReference type="PANTHER" id="PTHR45982:SF5">
    <property type="entry name" value="RCC DOMAIN-CONTAINING PROTEIN ATS1"/>
    <property type="match status" value="1"/>
</dbReference>
<dbReference type="PROSITE" id="PS00626">
    <property type="entry name" value="RCC1_2"/>
    <property type="match status" value="1"/>
</dbReference>
<dbReference type="PANTHER" id="PTHR45982">
    <property type="entry name" value="REGULATOR OF CHROMOSOME CONDENSATION"/>
    <property type="match status" value="1"/>
</dbReference>
<dbReference type="EMBL" id="CAACVR010000067">
    <property type="protein sequence ID" value="VEU24022.1"/>
    <property type="molecule type" value="Genomic_DNA"/>
</dbReference>
<protein>
    <submittedName>
        <fullName evidence="2">DEKNAAC105255</fullName>
    </submittedName>
</protein>
<dbReference type="FunCoup" id="A0A448YSX9">
    <property type="interactions" value="126"/>
</dbReference>
<evidence type="ECO:0000313" key="2">
    <source>
        <dbReference type="EMBL" id="VEU24022.1"/>
    </source>
</evidence>
<dbReference type="PROSITE" id="PS50012">
    <property type="entry name" value="RCC1_3"/>
    <property type="match status" value="2"/>
</dbReference>
<name>A0A448YSX9_BRENA</name>
<keyword evidence="3" id="KW-1185">Reference proteome</keyword>
<sequence>MPYNLLALGSNGGYQLGVGDNKDRHSAVPSEFEINGEIQRNIGGEVVQVACGGEHTLLLLADGHLLASGSNEQSQLFSSVRKTSDHFKVFRTIESLADRKFKLVSCGWEYSVAITTDDKILVSGYGPNGELGLGKPIMSTKGADDGYTAIPFEEAAKRGGIKKIKGSIHSTIIQLGNGEVWGWGNNKKGQLFDTDGELESRIVWKPTLLEFRNHAKVLDFAMARDFSVFILRDQAGVIRKVFRGKDNYDIGDDLHDVRLDEDTLENIQAMWTSVHVITKDKSIRSFGNNSHSQISPRRDVHPDKYRMGSEHGLCIVDERKVFAWGWGEHGNCGEHSDDKKEKDDVTFDYCNEIYEAGEGERVVNVFGGCATSFIEVERKNS</sequence>
<dbReference type="AlphaFoldDB" id="A0A448YSX9"/>
<dbReference type="SUPFAM" id="SSF50985">
    <property type="entry name" value="RCC1/BLIP-II"/>
    <property type="match status" value="1"/>
</dbReference>
<dbReference type="GO" id="GO:0005737">
    <property type="term" value="C:cytoplasm"/>
    <property type="evidence" value="ECO:0007669"/>
    <property type="project" value="TreeGrafter"/>
</dbReference>
<dbReference type="InParanoid" id="A0A448YSX9"/>
<feature type="repeat" description="RCC1" evidence="1">
    <location>
        <begin position="3"/>
        <end position="62"/>
    </location>
</feature>
<dbReference type="Pfam" id="PF00415">
    <property type="entry name" value="RCC1"/>
    <property type="match status" value="1"/>
</dbReference>
<dbReference type="PRINTS" id="PR00633">
    <property type="entry name" value="RCCNDNSATION"/>
</dbReference>
<evidence type="ECO:0000256" key="1">
    <source>
        <dbReference type="PROSITE-ProRule" id="PRU00235"/>
    </source>
</evidence>
<dbReference type="GO" id="GO:0005085">
    <property type="term" value="F:guanyl-nucleotide exchange factor activity"/>
    <property type="evidence" value="ECO:0007669"/>
    <property type="project" value="TreeGrafter"/>
</dbReference>
<dbReference type="InterPro" id="IPR000408">
    <property type="entry name" value="Reg_chr_condens"/>
</dbReference>
<accession>A0A448YSX9</accession>
<dbReference type="OrthoDB" id="5370059at2759"/>
<dbReference type="Pfam" id="PF13540">
    <property type="entry name" value="RCC1_2"/>
    <property type="match status" value="1"/>
</dbReference>
<gene>
    <name evidence="2" type="ORF">BRENAR_LOCUS4751</name>
</gene>
<dbReference type="STRING" id="13370.A0A448YSX9"/>